<dbReference type="AlphaFoldDB" id="A0A1F5G1L3"/>
<evidence type="ECO:0000256" key="2">
    <source>
        <dbReference type="ARBA" id="ARBA00022730"/>
    </source>
</evidence>
<gene>
    <name evidence="8" type="ORF">A2Z23_01460</name>
</gene>
<name>A0A1F5G1L3_9BACT</name>
<evidence type="ECO:0000256" key="5">
    <source>
        <dbReference type="ARBA" id="ARBA00023274"/>
    </source>
</evidence>
<feature type="region of interest" description="Disordered" evidence="7">
    <location>
        <begin position="134"/>
        <end position="174"/>
    </location>
</feature>
<dbReference type="InterPro" id="IPR009000">
    <property type="entry name" value="Transl_B-barrel_sf"/>
</dbReference>
<organism evidence="8 9">
    <name type="scientific">Candidatus Curtissbacteria bacterium RBG_16_39_7</name>
    <dbReference type="NCBI Taxonomy" id="1797707"/>
    <lineage>
        <taxon>Bacteria</taxon>
        <taxon>Candidatus Curtissiibacteriota</taxon>
    </lineage>
</organism>
<comment type="caution">
    <text evidence="8">The sequence shown here is derived from an EMBL/GenBank/DDBJ whole genome shotgun (WGS) entry which is preliminary data.</text>
</comment>
<dbReference type="NCBIfam" id="TIGR03625">
    <property type="entry name" value="L3_bact"/>
    <property type="match status" value="1"/>
</dbReference>
<evidence type="ECO:0000313" key="9">
    <source>
        <dbReference type="Proteomes" id="UP000176628"/>
    </source>
</evidence>
<keyword evidence="5" id="KW-0687">Ribonucleoprotein</keyword>
<dbReference type="HAMAP" id="MF_01325_B">
    <property type="entry name" value="Ribosomal_uL3_B"/>
    <property type="match status" value="1"/>
</dbReference>
<dbReference type="GO" id="GO:0006412">
    <property type="term" value="P:translation"/>
    <property type="evidence" value="ECO:0007669"/>
    <property type="project" value="UniProtKB-UniRule"/>
</dbReference>
<dbReference type="GO" id="GO:0003735">
    <property type="term" value="F:structural constituent of ribosome"/>
    <property type="evidence" value="ECO:0007669"/>
    <property type="project" value="UniProtKB-UniRule"/>
</dbReference>
<evidence type="ECO:0000256" key="3">
    <source>
        <dbReference type="ARBA" id="ARBA00022884"/>
    </source>
</evidence>
<dbReference type="GO" id="GO:0019843">
    <property type="term" value="F:rRNA binding"/>
    <property type="evidence" value="ECO:0007669"/>
    <property type="project" value="UniProtKB-KW"/>
</dbReference>
<comment type="similarity">
    <text evidence="1">Belongs to the universal ribosomal protein uL3 family.</text>
</comment>
<feature type="non-terminal residue" evidence="8">
    <location>
        <position position="206"/>
    </location>
</feature>
<dbReference type="SUPFAM" id="SSF50447">
    <property type="entry name" value="Translation proteins"/>
    <property type="match status" value="1"/>
</dbReference>
<evidence type="ECO:0000256" key="1">
    <source>
        <dbReference type="ARBA" id="ARBA00006540"/>
    </source>
</evidence>
<dbReference type="FunFam" id="2.40.30.10:FF:000004">
    <property type="entry name" value="50S ribosomal protein L3"/>
    <property type="match status" value="1"/>
</dbReference>
<protein>
    <recommendedName>
        <fullName evidence="6">50S ribosomal protein L3</fullName>
    </recommendedName>
</protein>
<evidence type="ECO:0000256" key="7">
    <source>
        <dbReference type="SAM" id="MobiDB-lite"/>
    </source>
</evidence>
<keyword evidence="2" id="KW-0699">rRNA-binding</keyword>
<dbReference type="Gene3D" id="2.40.30.10">
    <property type="entry name" value="Translation factors"/>
    <property type="match status" value="1"/>
</dbReference>
<reference evidence="8 9" key="1">
    <citation type="journal article" date="2016" name="Nat. Commun.">
        <title>Thousands of microbial genomes shed light on interconnected biogeochemical processes in an aquifer system.</title>
        <authorList>
            <person name="Anantharaman K."/>
            <person name="Brown C.T."/>
            <person name="Hug L.A."/>
            <person name="Sharon I."/>
            <person name="Castelle C.J."/>
            <person name="Probst A.J."/>
            <person name="Thomas B.C."/>
            <person name="Singh A."/>
            <person name="Wilkins M.J."/>
            <person name="Karaoz U."/>
            <person name="Brodie E.L."/>
            <person name="Williams K.H."/>
            <person name="Hubbard S.S."/>
            <person name="Banfield J.F."/>
        </authorList>
    </citation>
    <scope>NUCLEOTIDE SEQUENCE [LARGE SCALE GENOMIC DNA]</scope>
</reference>
<dbReference type="PANTHER" id="PTHR11229:SF16">
    <property type="entry name" value="LARGE RIBOSOMAL SUBUNIT PROTEIN UL3C"/>
    <property type="match status" value="1"/>
</dbReference>
<evidence type="ECO:0000256" key="4">
    <source>
        <dbReference type="ARBA" id="ARBA00022980"/>
    </source>
</evidence>
<evidence type="ECO:0000313" key="8">
    <source>
        <dbReference type="EMBL" id="OGD85725.1"/>
    </source>
</evidence>
<proteinExistence type="inferred from homology"/>
<dbReference type="Proteomes" id="UP000176628">
    <property type="component" value="Unassembled WGS sequence"/>
</dbReference>
<dbReference type="InterPro" id="IPR000597">
    <property type="entry name" value="Ribosomal_uL3"/>
</dbReference>
<dbReference type="GO" id="GO:0022625">
    <property type="term" value="C:cytosolic large ribosomal subunit"/>
    <property type="evidence" value="ECO:0007669"/>
    <property type="project" value="TreeGrafter"/>
</dbReference>
<sequence length="206" mass="22258">MGEIFMFLAILGKKLNMSVRFDKDSRRIPVTQIEAGPCVITQVKNQDKNGYLAVQFGFGQTKKTKKPILGHIKKAGLETSPKFLREIRVKNDQDLPKIGHTFKVDEVFNPGDIVKIGGVSKGKGFTGVVKRWGFAGGPKSHGQSDRERAPGSIGQTTTPGRVHKGKKMAGRTGGEKVTVQDLKVIEVLADKNILVVKGSVPGPGKG</sequence>
<evidence type="ECO:0000256" key="6">
    <source>
        <dbReference type="NCBIfam" id="TIGR03625"/>
    </source>
</evidence>
<keyword evidence="4 8" id="KW-0689">Ribosomal protein</keyword>
<accession>A0A1F5G1L3</accession>
<dbReference type="EMBL" id="MFAV01000046">
    <property type="protein sequence ID" value="OGD85725.1"/>
    <property type="molecule type" value="Genomic_DNA"/>
</dbReference>
<dbReference type="PANTHER" id="PTHR11229">
    <property type="entry name" value="50S RIBOSOMAL PROTEIN L3"/>
    <property type="match status" value="1"/>
</dbReference>
<dbReference type="InterPro" id="IPR019927">
    <property type="entry name" value="Ribosomal_uL3_bac/org-type"/>
</dbReference>
<dbReference type="Gene3D" id="3.30.160.810">
    <property type="match status" value="1"/>
</dbReference>
<keyword evidence="3" id="KW-0694">RNA-binding</keyword>
<dbReference type="Pfam" id="PF00297">
    <property type="entry name" value="Ribosomal_L3"/>
    <property type="match status" value="1"/>
</dbReference>